<dbReference type="Proteomes" id="UP000290189">
    <property type="component" value="Unassembled WGS sequence"/>
</dbReference>
<protein>
    <submittedName>
        <fullName evidence="3">Uncharacterized protein</fullName>
    </submittedName>
</protein>
<evidence type="ECO:0000256" key="2">
    <source>
        <dbReference type="SAM" id="Phobius"/>
    </source>
</evidence>
<geneLocation type="mitochondrion" evidence="4"/>
<name>A0A0G4J1J2_PLABS</name>
<keyword evidence="2" id="KW-1133">Transmembrane helix</keyword>
<accession>A0A0G4J1J2</accession>
<evidence type="ECO:0000313" key="6">
    <source>
        <dbReference type="Proteomes" id="UP000290189"/>
    </source>
</evidence>
<reference evidence="4 6" key="2">
    <citation type="submission" date="2018-03" db="EMBL/GenBank/DDBJ databases">
        <authorList>
            <person name="Fogelqvist J."/>
        </authorList>
    </citation>
    <scope>NUCLEOTIDE SEQUENCE [LARGE SCALE GENOMIC DNA]</scope>
</reference>
<dbReference type="EMBL" id="OVEO01000018">
    <property type="protein sequence ID" value="SPR01597.1"/>
    <property type="molecule type" value="Genomic_DNA"/>
</dbReference>
<evidence type="ECO:0000256" key="1">
    <source>
        <dbReference type="SAM" id="MobiDB-lite"/>
    </source>
</evidence>
<feature type="transmembrane region" description="Helical" evidence="2">
    <location>
        <begin position="123"/>
        <end position="142"/>
    </location>
</feature>
<organism evidence="3 5">
    <name type="scientific">Plasmodiophora brassicae</name>
    <name type="common">Clubroot disease agent</name>
    <dbReference type="NCBI Taxonomy" id="37360"/>
    <lineage>
        <taxon>Eukaryota</taxon>
        <taxon>Sar</taxon>
        <taxon>Rhizaria</taxon>
        <taxon>Endomyxa</taxon>
        <taxon>Phytomyxea</taxon>
        <taxon>Plasmodiophorida</taxon>
        <taxon>Plasmodiophoridae</taxon>
        <taxon>Plasmodiophora</taxon>
    </lineage>
</organism>
<dbReference type="Proteomes" id="UP000039324">
    <property type="component" value="Unassembled WGS sequence"/>
</dbReference>
<evidence type="ECO:0000313" key="3">
    <source>
        <dbReference type="EMBL" id="CEP01141.1"/>
    </source>
</evidence>
<keyword evidence="5" id="KW-1185">Reference proteome</keyword>
<feature type="transmembrane region" description="Helical" evidence="2">
    <location>
        <begin position="55"/>
        <end position="78"/>
    </location>
</feature>
<dbReference type="AlphaFoldDB" id="A0A0G4J1J2"/>
<evidence type="ECO:0000313" key="4">
    <source>
        <dbReference type="EMBL" id="SPR01597.1"/>
    </source>
</evidence>
<dbReference type="EMBL" id="CDSF01000109">
    <property type="protein sequence ID" value="CEP01141.1"/>
    <property type="molecule type" value="Genomic_DNA"/>
</dbReference>
<keyword evidence="2" id="KW-0472">Membrane</keyword>
<feature type="region of interest" description="Disordered" evidence="1">
    <location>
        <begin position="1"/>
        <end position="20"/>
    </location>
</feature>
<keyword evidence="4" id="KW-0496">Mitochondrion</keyword>
<feature type="transmembrane region" description="Helical" evidence="2">
    <location>
        <begin position="229"/>
        <end position="250"/>
    </location>
</feature>
<sequence length="272" mass="29776">MESSPSQGQGALVVQPNRSQSPVAIREHLASASEAMQDKVQNVARRMQDIRPNHLFEYGVLAGKASMILVLLLFAIINSDTSFVCYNPKFFISECIIVGGCTAIPTIVLAYNRKTPVKDTSNAFMIAFLVFFIFNVLMEFSGMNSNENADASAPGQRADAQQIEMISMVKSLLWLRIIIGVLFLVMTGLALTVRDWKIGFKTIVVEMVVVGVSNSVPPIIIGIHRGQDTANLVTTFVGSLLLFGTLAFGLQSGGFFTNVFCKSVIYVNDERH</sequence>
<feature type="transmembrane region" description="Helical" evidence="2">
    <location>
        <begin position="173"/>
        <end position="191"/>
    </location>
</feature>
<proteinExistence type="predicted"/>
<reference evidence="3 5" key="1">
    <citation type="submission" date="2015-02" db="EMBL/GenBank/DDBJ databases">
        <authorList>
            <person name="Chooi Y.-H."/>
        </authorList>
    </citation>
    <scope>NUCLEOTIDE SEQUENCE [LARGE SCALE GENOMIC DNA]</scope>
    <source>
        <strain evidence="3">E3</strain>
    </source>
</reference>
<keyword evidence="2" id="KW-0812">Transmembrane</keyword>
<gene>
    <name evidence="3" type="ORF">PBRA_008453</name>
    <name evidence="4" type="ORF">PLBR_LOCUS8812</name>
</gene>
<feature type="transmembrane region" description="Helical" evidence="2">
    <location>
        <begin position="90"/>
        <end position="111"/>
    </location>
</feature>
<evidence type="ECO:0000313" key="5">
    <source>
        <dbReference type="Proteomes" id="UP000039324"/>
    </source>
</evidence>
<feature type="transmembrane region" description="Helical" evidence="2">
    <location>
        <begin position="203"/>
        <end position="223"/>
    </location>
</feature>